<accession>A0ACC3TZ97</accession>
<dbReference type="EMBL" id="MU970034">
    <property type="protein sequence ID" value="KAK9326374.1"/>
    <property type="molecule type" value="Genomic_DNA"/>
</dbReference>
<evidence type="ECO:0000313" key="1">
    <source>
        <dbReference type="EMBL" id="KAK9326374.1"/>
    </source>
</evidence>
<dbReference type="Proteomes" id="UP001489719">
    <property type="component" value="Unassembled WGS sequence"/>
</dbReference>
<sequence length="284" mass="30376">MSDKSGGRVVFVGNIPYDQSEEQIMDVFQSVGPVANFRFVFDKETGRPKGYGFVEYHDAETAASAVRNLNNYELSNRALRVDFSHESSIGPNVLTSNKPRAQDATLPPLPIGTVPPPNLSTPDAISNTLSSFTAPQMLSILQELKTVVATNPAKARELLKVSPQLSYAAVQGMLLMGLVDATAVAKAFEPSQLVGPQQRATSTPPPPPAAGPGVSQPAYAGAGYSSGSPASRTGTPTVPTNIDPQKAALIRQVMEFTDEQLAAFPENQRLPIVALREKIRRGEY</sequence>
<gene>
    <name evidence="1" type="ORF">V1517DRAFT_311581</name>
</gene>
<comment type="caution">
    <text evidence="1">The sequence shown here is derived from an EMBL/GenBank/DDBJ whole genome shotgun (WGS) entry which is preliminary data.</text>
</comment>
<evidence type="ECO:0000313" key="2">
    <source>
        <dbReference type="Proteomes" id="UP001489719"/>
    </source>
</evidence>
<keyword evidence="2" id="KW-1185">Reference proteome</keyword>
<reference evidence="2" key="1">
    <citation type="journal article" date="2024" name="Front. Bioeng. Biotechnol.">
        <title>Genome-scale model development and genomic sequencing of the oleaginous clade Lipomyces.</title>
        <authorList>
            <person name="Czajka J.J."/>
            <person name="Han Y."/>
            <person name="Kim J."/>
            <person name="Mondo S.J."/>
            <person name="Hofstad B.A."/>
            <person name="Robles A."/>
            <person name="Haridas S."/>
            <person name="Riley R."/>
            <person name="LaButti K."/>
            <person name="Pangilinan J."/>
            <person name="Andreopoulos W."/>
            <person name="Lipzen A."/>
            <person name="Yan J."/>
            <person name="Wang M."/>
            <person name="Ng V."/>
            <person name="Grigoriev I.V."/>
            <person name="Spatafora J.W."/>
            <person name="Magnuson J.K."/>
            <person name="Baker S.E."/>
            <person name="Pomraning K.R."/>
        </authorList>
    </citation>
    <scope>NUCLEOTIDE SEQUENCE [LARGE SCALE GENOMIC DNA]</scope>
    <source>
        <strain evidence="2">CBS 10300</strain>
    </source>
</reference>
<proteinExistence type="predicted"/>
<organism evidence="1 2">
    <name type="scientific">Lipomyces orientalis</name>
    <dbReference type="NCBI Taxonomy" id="1233043"/>
    <lineage>
        <taxon>Eukaryota</taxon>
        <taxon>Fungi</taxon>
        <taxon>Dikarya</taxon>
        <taxon>Ascomycota</taxon>
        <taxon>Saccharomycotina</taxon>
        <taxon>Lipomycetes</taxon>
        <taxon>Lipomycetales</taxon>
        <taxon>Lipomycetaceae</taxon>
        <taxon>Lipomyces</taxon>
    </lineage>
</organism>
<protein>
    <submittedName>
        <fullName evidence="1">Uncharacterized protein</fullName>
    </submittedName>
</protein>
<name>A0ACC3TZ97_9ASCO</name>